<dbReference type="InterPro" id="IPR050624">
    <property type="entry name" value="HTH-type_Tx_Regulator"/>
</dbReference>
<evidence type="ECO:0000256" key="2">
    <source>
        <dbReference type="PROSITE-ProRule" id="PRU00335"/>
    </source>
</evidence>
<keyword evidence="5" id="KW-1185">Reference proteome</keyword>
<sequence>MAEERNTQDLLVASFKSLMMKIPFKKITIKKITDGAGVIRPTFYNYFSDKFMIFEQILDQELFKTLYSLVEINMVTEIIPVIFAYFNKNKDFYKKAFNIEGQPNFISILSDKIETFAIYLLQELPLQDEEAIQTLGMENVAKFYTNGLVQVLYHYCHNLNDDYDIDFYIHAYTYLASHSLTDIFEIPLE</sequence>
<evidence type="ECO:0000313" key="5">
    <source>
        <dbReference type="Proteomes" id="UP000009875"/>
    </source>
</evidence>
<organism evidence="4 5">
    <name type="scientific">Alloiococcus otitis ATCC 51267</name>
    <dbReference type="NCBI Taxonomy" id="883081"/>
    <lineage>
        <taxon>Bacteria</taxon>
        <taxon>Bacillati</taxon>
        <taxon>Bacillota</taxon>
        <taxon>Bacilli</taxon>
        <taxon>Lactobacillales</taxon>
        <taxon>Carnobacteriaceae</taxon>
        <taxon>Alloiococcus</taxon>
    </lineage>
</organism>
<dbReference type="PROSITE" id="PS50977">
    <property type="entry name" value="HTH_TETR_2"/>
    <property type="match status" value="1"/>
</dbReference>
<proteinExistence type="predicted"/>
<feature type="DNA-binding region" description="H-T-H motif" evidence="2">
    <location>
        <begin position="28"/>
        <end position="47"/>
    </location>
</feature>
<evidence type="ECO:0000256" key="1">
    <source>
        <dbReference type="ARBA" id="ARBA00023125"/>
    </source>
</evidence>
<evidence type="ECO:0000313" key="4">
    <source>
        <dbReference type="EMBL" id="EKU93635.1"/>
    </source>
</evidence>
<evidence type="ECO:0000259" key="3">
    <source>
        <dbReference type="PROSITE" id="PS50977"/>
    </source>
</evidence>
<dbReference type="InterPro" id="IPR001647">
    <property type="entry name" value="HTH_TetR"/>
</dbReference>
<dbReference type="Pfam" id="PF14278">
    <property type="entry name" value="TetR_C_8"/>
    <property type="match status" value="1"/>
</dbReference>
<protein>
    <recommendedName>
        <fullName evidence="3">HTH tetR-type domain-containing protein</fullName>
    </recommendedName>
</protein>
<dbReference type="InterPro" id="IPR039532">
    <property type="entry name" value="TetR_C_Firmicutes"/>
</dbReference>
<dbReference type="EMBL" id="AGXA01000017">
    <property type="protein sequence ID" value="EKU93635.1"/>
    <property type="molecule type" value="Genomic_DNA"/>
</dbReference>
<name>K9EWM6_9LACT</name>
<dbReference type="PANTHER" id="PTHR43479">
    <property type="entry name" value="ACREF/ENVCD OPERON REPRESSOR-RELATED"/>
    <property type="match status" value="1"/>
</dbReference>
<dbReference type="STRING" id="883081.HMPREF9698_00752"/>
<dbReference type="SUPFAM" id="SSF46689">
    <property type="entry name" value="Homeodomain-like"/>
    <property type="match status" value="1"/>
</dbReference>
<dbReference type="InterPro" id="IPR009057">
    <property type="entry name" value="Homeodomain-like_sf"/>
</dbReference>
<accession>K9EWM6</accession>
<dbReference type="AlphaFoldDB" id="K9EWM6"/>
<dbReference type="HOGENOM" id="CLU_087539_2_2_9"/>
<comment type="caution">
    <text evidence="4">The sequence shown here is derived from an EMBL/GenBank/DDBJ whole genome shotgun (WGS) entry which is preliminary data.</text>
</comment>
<dbReference type="Gene3D" id="1.10.357.10">
    <property type="entry name" value="Tetracycline Repressor, domain 2"/>
    <property type="match status" value="1"/>
</dbReference>
<keyword evidence="1 2" id="KW-0238">DNA-binding</keyword>
<dbReference type="eggNOG" id="COG1309">
    <property type="taxonomic scope" value="Bacteria"/>
</dbReference>
<dbReference type="PATRIC" id="fig|883081.3.peg.749"/>
<reference evidence="4 5" key="1">
    <citation type="submission" date="2012-09" db="EMBL/GenBank/DDBJ databases">
        <title>The Genome Sequence of Alloiococcus otitis ATCC 51267.</title>
        <authorList>
            <consortium name="The Broad Institute Genome Sequencing Platform"/>
            <person name="Earl A."/>
            <person name="Ward D."/>
            <person name="Feldgarden M."/>
            <person name="Gevers D."/>
            <person name="Huys G."/>
            <person name="Walker B."/>
            <person name="Young S.K."/>
            <person name="Zeng Q."/>
            <person name="Gargeya S."/>
            <person name="Fitzgerald M."/>
            <person name="Haas B."/>
            <person name="Abouelleil A."/>
            <person name="Alvarado L."/>
            <person name="Arachchi H.M."/>
            <person name="Berlin A.M."/>
            <person name="Chapman S.B."/>
            <person name="Goldberg J."/>
            <person name="Griggs A."/>
            <person name="Gujja S."/>
            <person name="Hansen M."/>
            <person name="Howarth C."/>
            <person name="Imamovic A."/>
            <person name="Larimer J."/>
            <person name="McCowen C."/>
            <person name="Montmayeur A."/>
            <person name="Murphy C."/>
            <person name="Neiman D."/>
            <person name="Pearson M."/>
            <person name="Priest M."/>
            <person name="Roberts A."/>
            <person name="Saif S."/>
            <person name="Shea T."/>
            <person name="Sisk P."/>
            <person name="Sykes S."/>
            <person name="Wortman J."/>
            <person name="Nusbaum C."/>
            <person name="Birren B."/>
        </authorList>
    </citation>
    <scope>NUCLEOTIDE SEQUENCE [LARGE SCALE GENOMIC DNA]</scope>
    <source>
        <strain evidence="4 5">ATCC 51267</strain>
    </source>
</reference>
<dbReference type="PANTHER" id="PTHR43479:SF7">
    <property type="entry name" value="TETR-FAMILY TRANSCRIPTIONAL REGULATOR"/>
    <property type="match status" value="1"/>
</dbReference>
<dbReference type="Proteomes" id="UP000009875">
    <property type="component" value="Unassembled WGS sequence"/>
</dbReference>
<gene>
    <name evidence="4" type="ORF">HMPREF9698_00752</name>
</gene>
<dbReference type="RefSeq" id="WP_003777505.1">
    <property type="nucleotide sequence ID" value="NZ_JH992958.1"/>
</dbReference>
<dbReference type="GO" id="GO:0003677">
    <property type="term" value="F:DNA binding"/>
    <property type="evidence" value="ECO:0007669"/>
    <property type="project" value="UniProtKB-UniRule"/>
</dbReference>
<feature type="domain" description="HTH tetR-type" evidence="3">
    <location>
        <begin position="5"/>
        <end position="65"/>
    </location>
</feature>